<name>A0A9Q3DLY7_9BASI</name>
<dbReference type="InterPro" id="IPR013103">
    <property type="entry name" value="RVT_2"/>
</dbReference>
<organism evidence="2 3">
    <name type="scientific">Austropuccinia psidii MF-1</name>
    <dbReference type="NCBI Taxonomy" id="1389203"/>
    <lineage>
        <taxon>Eukaryota</taxon>
        <taxon>Fungi</taxon>
        <taxon>Dikarya</taxon>
        <taxon>Basidiomycota</taxon>
        <taxon>Pucciniomycotina</taxon>
        <taxon>Pucciniomycetes</taxon>
        <taxon>Pucciniales</taxon>
        <taxon>Sphaerophragmiaceae</taxon>
        <taxon>Austropuccinia</taxon>
    </lineage>
</organism>
<dbReference type="OrthoDB" id="418237at2759"/>
<feature type="domain" description="Reverse transcriptase Ty1/copia-type" evidence="1">
    <location>
        <begin position="12"/>
        <end position="95"/>
    </location>
</feature>
<dbReference type="PANTHER" id="PTHR11439">
    <property type="entry name" value="GAG-POL-RELATED RETROTRANSPOSON"/>
    <property type="match status" value="1"/>
</dbReference>
<evidence type="ECO:0000313" key="3">
    <source>
        <dbReference type="Proteomes" id="UP000765509"/>
    </source>
</evidence>
<proteinExistence type="predicted"/>
<dbReference type="Pfam" id="PF07727">
    <property type="entry name" value="RVT_2"/>
    <property type="match status" value="1"/>
</dbReference>
<comment type="caution">
    <text evidence="2">The sequence shown here is derived from an EMBL/GenBank/DDBJ whole genome shotgun (WGS) entry which is preliminary data.</text>
</comment>
<reference evidence="2" key="1">
    <citation type="submission" date="2021-03" db="EMBL/GenBank/DDBJ databases">
        <title>Draft genome sequence of rust myrtle Austropuccinia psidii MF-1, a brazilian biotype.</title>
        <authorList>
            <person name="Quecine M.C."/>
            <person name="Pachon D.M.R."/>
            <person name="Bonatelli M.L."/>
            <person name="Correr F.H."/>
            <person name="Franceschini L.M."/>
            <person name="Leite T.F."/>
            <person name="Margarido G.R.A."/>
            <person name="Almeida C.A."/>
            <person name="Ferrarezi J.A."/>
            <person name="Labate C.A."/>
        </authorList>
    </citation>
    <scope>NUCLEOTIDE SEQUENCE</scope>
    <source>
        <strain evidence="2">MF-1</strain>
    </source>
</reference>
<dbReference type="Proteomes" id="UP000765509">
    <property type="component" value="Unassembled WGS sequence"/>
</dbReference>
<protein>
    <recommendedName>
        <fullName evidence="1">Reverse transcriptase Ty1/copia-type domain-containing protein</fullName>
    </recommendedName>
</protein>
<dbReference type="AlphaFoldDB" id="A0A9Q3DLY7"/>
<dbReference type="PANTHER" id="PTHR11439:SF463">
    <property type="entry name" value="REVERSE TRANSCRIPTASE TY1_COPIA-TYPE DOMAIN-CONTAINING PROTEIN"/>
    <property type="match status" value="1"/>
</dbReference>
<evidence type="ECO:0000259" key="1">
    <source>
        <dbReference type="Pfam" id="PF07727"/>
    </source>
</evidence>
<accession>A0A9Q3DLY7</accession>
<dbReference type="CDD" id="cd09272">
    <property type="entry name" value="RNase_HI_RT_Ty1"/>
    <property type="match status" value="1"/>
</dbReference>
<keyword evidence="3" id="KW-1185">Reference proteome</keyword>
<sequence length="349" mass="40195">MTGSHKPQELNSQKTFAPTRFLSSLRTLICFAAAKGLKFEQLDIKSIFLNTPLEEEVLLAIPQGLSQDRKSMFLRLNKTIYILQEPCAWYKRLSNCFKKEIEKEVKTKKLRQANLFLGIKIHQDDEKRSLSKDHYIEDLLEIHGINNCVTVETPLILNEDLDVATPEEKKQFQELRMNYRSSIGSLNYNSMAARPNISYAVSSLSQFLEIPGIDHFREFIHILRYLRGSADPFITHGKGIEENAIAYSDADWGNCIVTCRSVLGNLFLFNRGLVIWKTKKQQYVSLLSAEAEYKLLCNLASEVLWFQQFCSKFKLNNNSQPMKVYKDNQGCIDTGKNKCKTNSSWMKHI</sequence>
<dbReference type="EMBL" id="AVOT02019257">
    <property type="protein sequence ID" value="MBW0506731.1"/>
    <property type="molecule type" value="Genomic_DNA"/>
</dbReference>
<evidence type="ECO:0000313" key="2">
    <source>
        <dbReference type="EMBL" id="MBW0506731.1"/>
    </source>
</evidence>
<gene>
    <name evidence="2" type="ORF">O181_046446</name>
</gene>